<feature type="coiled-coil region" evidence="1">
    <location>
        <begin position="245"/>
        <end position="272"/>
    </location>
</feature>
<feature type="compositionally biased region" description="Acidic residues" evidence="2">
    <location>
        <begin position="340"/>
        <end position="349"/>
    </location>
</feature>
<reference evidence="3 4" key="1">
    <citation type="journal article" date="2024" name="J Genomics">
        <title>Draft genome sequencing and assembly of Favolaschia claudopus CIRM-BRFM 2984 isolated from oak limbs.</title>
        <authorList>
            <person name="Navarro D."/>
            <person name="Drula E."/>
            <person name="Chaduli D."/>
            <person name="Cazenave R."/>
            <person name="Ahrendt S."/>
            <person name="Wang J."/>
            <person name="Lipzen A."/>
            <person name="Daum C."/>
            <person name="Barry K."/>
            <person name="Grigoriev I.V."/>
            <person name="Favel A."/>
            <person name="Rosso M.N."/>
            <person name="Martin F."/>
        </authorList>
    </citation>
    <scope>NUCLEOTIDE SEQUENCE [LARGE SCALE GENOMIC DNA]</scope>
    <source>
        <strain evidence="3 4">CIRM-BRFM 2984</strain>
    </source>
</reference>
<feature type="compositionally biased region" description="Basic and acidic residues" evidence="2">
    <location>
        <begin position="176"/>
        <end position="186"/>
    </location>
</feature>
<feature type="compositionally biased region" description="Acidic residues" evidence="2">
    <location>
        <begin position="360"/>
        <end position="373"/>
    </location>
</feature>
<dbReference type="Proteomes" id="UP001362999">
    <property type="component" value="Unassembled WGS sequence"/>
</dbReference>
<sequence>MRRKLSRGIARFRKLQATYTPGALQALARRDPNPEEVPEKTPLMLPSALSAAERDAGCIGGVQLVENSIRDAQCSEALMRLRNQLHIKSRFFTYKELHVRNQGANTRARNLVARNESKILLHSEKYQAAWNALRALNGGMAGWRKLRREDVRAMEDPEELTQRQAVRMRQASKRREKMEQLRREGEYVTDEEEAEEAGEAEGAEEGGPEMVTNTAENRREVSWIWRSAGTAGTDAELEDALRIEWTKARARARRWQEEVDLLEEEYRRVLISLEHEAKHWETRVTEVPVGSVDVAYAQGAIAYALKQASTYRDLASRVKTAMTEVHRGRGRKRVPAAAGGEEEEEESESEREGGEGAVNSDEEFFLGGEDEGE</sequence>
<name>A0AAV9ZBD6_9AGAR</name>
<dbReference type="EMBL" id="JAWWNJ010000168">
    <property type="protein sequence ID" value="KAK6977461.1"/>
    <property type="molecule type" value="Genomic_DNA"/>
</dbReference>
<feature type="compositionally biased region" description="Acidic residues" evidence="2">
    <location>
        <begin position="187"/>
        <end position="207"/>
    </location>
</feature>
<keyword evidence="1" id="KW-0175">Coiled coil</keyword>
<feature type="region of interest" description="Disordered" evidence="2">
    <location>
        <begin position="153"/>
        <end position="214"/>
    </location>
</feature>
<evidence type="ECO:0000313" key="4">
    <source>
        <dbReference type="Proteomes" id="UP001362999"/>
    </source>
</evidence>
<feature type="region of interest" description="Disordered" evidence="2">
    <location>
        <begin position="326"/>
        <end position="373"/>
    </location>
</feature>
<evidence type="ECO:0000313" key="3">
    <source>
        <dbReference type="EMBL" id="KAK6977461.1"/>
    </source>
</evidence>
<keyword evidence="4" id="KW-1185">Reference proteome</keyword>
<gene>
    <name evidence="3" type="ORF">R3P38DRAFT_3237208</name>
</gene>
<evidence type="ECO:0000256" key="1">
    <source>
        <dbReference type="SAM" id="Coils"/>
    </source>
</evidence>
<proteinExistence type="predicted"/>
<protein>
    <submittedName>
        <fullName evidence="3">Uncharacterized protein</fullName>
    </submittedName>
</protein>
<comment type="caution">
    <text evidence="3">The sequence shown here is derived from an EMBL/GenBank/DDBJ whole genome shotgun (WGS) entry which is preliminary data.</text>
</comment>
<evidence type="ECO:0000256" key="2">
    <source>
        <dbReference type="SAM" id="MobiDB-lite"/>
    </source>
</evidence>
<dbReference type="AlphaFoldDB" id="A0AAV9ZBD6"/>
<organism evidence="3 4">
    <name type="scientific">Favolaschia claudopus</name>
    <dbReference type="NCBI Taxonomy" id="2862362"/>
    <lineage>
        <taxon>Eukaryota</taxon>
        <taxon>Fungi</taxon>
        <taxon>Dikarya</taxon>
        <taxon>Basidiomycota</taxon>
        <taxon>Agaricomycotina</taxon>
        <taxon>Agaricomycetes</taxon>
        <taxon>Agaricomycetidae</taxon>
        <taxon>Agaricales</taxon>
        <taxon>Marasmiineae</taxon>
        <taxon>Mycenaceae</taxon>
        <taxon>Favolaschia</taxon>
    </lineage>
</organism>
<accession>A0AAV9ZBD6</accession>